<reference evidence="3" key="1">
    <citation type="submission" date="2022-04" db="EMBL/GenBank/DDBJ databases">
        <title>A functionally conserved STORR gene fusion in Papaver species that diverged 16.8 million years ago.</title>
        <authorList>
            <person name="Catania T."/>
        </authorList>
    </citation>
    <scope>NUCLEOTIDE SEQUENCE</scope>
    <source>
        <strain evidence="3">S-188037</strain>
    </source>
</reference>
<comment type="caution">
    <text evidence="3">The sequence shown here is derived from an EMBL/GenBank/DDBJ whole genome shotgun (WGS) entry which is preliminary data.</text>
</comment>
<dbReference type="InterPro" id="IPR023591">
    <property type="entry name" value="Ribosomal_uS2_flav_dom_sf"/>
</dbReference>
<keyword evidence="2" id="KW-0687">Ribonucleoprotein</keyword>
<gene>
    <name evidence="3" type="ORF">MKW98_013887</name>
</gene>
<evidence type="ECO:0000313" key="3">
    <source>
        <dbReference type="EMBL" id="KAI3901772.1"/>
    </source>
</evidence>
<name>A0AAD4XCQ3_9MAGN</name>
<evidence type="ECO:0000256" key="2">
    <source>
        <dbReference type="ARBA" id="ARBA00023274"/>
    </source>
</evidence>
<proteinExistence type="predicted"/>
<dbReference type="AlphaFoldDB" id="A0AAD4XCQ3"/>
<evidence type="ECO:0008006" key="5">
    <source>
        <dbReference type="Google" id="ProtNLM"/>
    </source>
</evidence>
<protein>
    <recommendedName>
        <fullName evidence="5">40S ribosomal protein SA</fullName>
    </recommendedName>
</protein>
<dbReference type="EMBL" id="JAJJMB010011506">
    <property type="protein sequence ID" value="KAI3901772.1"/>
    <property type="molecule type" value="Genomic_DNA"/>
</dbReference>
<dbReference type="Gene3D" id="3.40.50.10490">
    <property type="entry name" value="Glucose-6-phosphate isomerase like protein, domain 1"/>
    <property type="match status" value="1"/>
</dbReference>
<dbReference type="GO" id="GO:0015935">
    <property type="term" value="C:small ribosomal subunit"/>
    <property type="evidence" value="ECO:0007669"/>
    <property type="project" value="InterPro"/>
</dbReference>
<dbReference type="GO" id="GO:0006412">
    <property type="term" value="P:translation"/>
    <property type="evidence" value="ECO:0007669"/>
    <property type="project" value="InterPro"/>
</dbReference>
<evidence type="ECO:0000313" key="4">
    <source>
        <dbReference type="Proteomes" id="UP001202328"/>
    </source>
</evidence>
<organism evidence="3 4">
    <name type="scientific">Papaver atlanticum</name>
    <dbReference type="NCBI Taxonomy" id="357466"/>
    <lineage>
        <taxon>Eukaryota</taxon>
        <taxon>Viridiplantae</taxon>
        <taxon>Streptophyta</taxon>
        <taxon>Embryophyta</taxon>
        <taxon>Tracheophyta</taxon>
        <taxon>Spermatophyta</taxon>
        <taxon>Magnoliopsida</taxon>
        <taxon>Ranunculales</taxon>
        <taxon>Papaveraceae</taxon>
        <taxon>Papaveroideae</taxon>
        <taxon>Papaver</taxon>
    </lineage>
</organism>
<keyword evidence="1" id="KW-0689">Ribosomal protein</keyword>
<evidence type="ECO:0000256" key="1">
    <source>
        <dbReference type="ARBA" id="ARBA00022980"/>
    </source>
</evidence>
<dbReference type="Proteomes" id="UP001202328">
    <property type="component" value="Unassembled WGS sequence"/>
</dbReference>
<dbReference type="SUPFAM" id="SSF52313">
    <property type="entry name" value="Ribosomal protein S2"/>
    <property type="match status" value="1"/>
</dbReference>
<dbReference type="PANTHER" id="PTHR11489">
    <property type="entry name" value="40S RIBOSOMAL PROTEIN SA"/>
    <property type="match status" value="1"/>
</dbReference>
<sequence>MLLATDAHLGTKNVNFQMDSYVFKRRADEAYMMAARVIVAIENPQDIIIQSARPYGQRAPLARRHTAGTFTNQMQKSFTKPRLLILTGPRTDHQLEPRETKDQEADEGVAPVADFGVTEYGGGGVPVAGVDAAWEPVAPPVHAVDAAVIPPAADWDRGEQ</sequence>
<dbReference type="InterPro" id="IPR005707">
    <property type="entry name" value="Ribosomal_uS2_euk/arc"/>
</dbReference>
<accession>A0AAD4XCQ3</accession>
<dbReference type="GO" id="GO:0003735">
    <property type="term" value="F:structural constituent of ribosome"/>
    <property type="evidence" value="ECO:0007669"/>
    <property type="project" value="InterPro"/>
</dbReference>
<keyword evidence="4" id="KW-1185">Reference proteome</keyword>